<accession>W9GGJ8</accession>
<evidence type="ECO:0000313" key="7">
    <source>
        <dbReference type="EMBL" id="EWT05366.1"/>
    </source>
</evidence>
<dbReference type="Pfam" id="PF00877">
    <property type="entry name" value="NLPC_P60"/>
    <property type="match status" value="1"/>
</dbReference>
<dbReference type="InterPro" id="IPR000064">
    <property type="entry name" value="NLP_P60_dom"/>
</dbReference>
<evidence type="ECO:0000256" key="2">
    <source>
        <dbReference type="ARBA" id="ARBA00022670"/>
    </source>
</evidence>
<dbReference type="OrthoDB" id="9815778at2"/>
<dbReference type="InterPro" id="IPR038765">
    <property type="entry name" value="Papain-like_cys_pep_sf"/>
</dbReference>
<protein>
    <recommendedName>
        <fullName evidence="6">NlpC/P60 domain-containing protein</fullName>
    </recommendedName>
</protein>
<feature type="signal peptide" evidence="5">
    <location>
        <begin position="1"/>
        <end position="35"/>
    </location>
</feature>
<dbReference type="PANTHER" id="PTHR47359:SF3">
    <property type="entry name" value="NLP_P60 DOMAIN-CONTAINING PROTEIN-RELATED"/>
    <property type="match status" value="1"/>
</dbReference>
<evidence type="ECO:0000256" key="4">
    <source>
        <dbReference type="ARBA" id="ARBA00022807"/>
    </source>
</evidence>
<dbReference type="GO" id="GO:0008234">
    <property type="term" value="F:cysteine-type peptidase activity"/>
    <property type="evidence" value="ECO:0007669"/>
    <property type="project" value="UniProtKB-KW"/>
</dbReference>
<dbReference type="InterPro" id="IPR051794">
    <property type="entry name" value="PG_Endopeptidase_C40"/>
</dbReference>
<evidence type="ECO:0000313" key="8">
    <source>
        <dbReference type="Proteomes" id="UP000019494"/>
    </source>
</evidence>
<dbReference type="EMBL" id="AWQS01000119">
    <property type="protein sequence ID" value="EWT05366.1"/>
    <property type="molecule type" value="Genomic_DNA"/>
</dbReference>
<dbReference type="PANTHER" id="PTHR47359">
    <property type="entry name" value="PEPTIDOGLYCAN DL-ENDOPEPTIDASE CWLO"/>
    <property type="match status" value="1"/>
</dbReference>
<organism evidence="7 8">
    <name type="scientific">Intrasporangium chromatireducens Q5-1</name>
    <dbReference type="NCBI Taxonomy" id="584657"/>
    <lineage>
        <taxon>Bacteria</taxon>
        <taxon>Bacillati</taxon>
        <taxon>Actinomycetota</taxon>
        <taxon>Actinomycetes</taxon>
        <taxon>Micrococcales</taxon>
        <taxon>Intrasporangiaceae</taxon>
        <taxon>Intrasporangium</taxon>
    </lineage>
</organism>
<reference evidence="8" key="1">
    <citation type="submission" date="2013-08" db="EMBL/GenBank/DDBJ databases">
        <title>Intrasporangium oryzae NRRL B-24470.</title>
        <authorList>
            <person name="Liu H."/>
            <person name="Wang G."/>
        </authorList>
    </citation>
    <scope>NUCLEOTIDE SEQUENCE [LARGE SCALE GENOMIC DNA]</scope>
    <source>
        <strain evidence="8">Q5-1</strain>
    </source>
</reference>
<feature type="chain" id="PRO_5004920456" description="NlpC/P60 domain-containing protein" evidence="5">
    <location>
        <begin position="36"/>
        <end position="364"/>
    </location>
</feature>
<evidence type="ECO:0000256" key="1">
    <source>
        <dbReference type="ARBA" id="ARBA00007074"/>
    </source>
</evidence>
<dbReference type="Gene3D" id="3.90.1720.10">
    <property type="entry name" value="endopeptidase domain like (from Nostoc punctiforme)"/>
    <property type="match status" value="1"/>
</dbReference>
<comment type="similarity">
    <text evidence="1">Belongs to the peptidase C40 family.</text>
</comment>
<gene>
    <name evidence="7" type="ORF">N864_05080</name>
</gene>
<proteinExistence type="inferred from homology"/>
<dbReference type="AlphaFoldDB" id="W9GGJ8"/>
<keyword evidence="2" id="KW-0645">Protease</keyword>
<name>W9GGJ8_9MICO</name>
<keyword evidence="8" id="KW-1185">Reference proteome</keyword>
<comment type="caution">
    <text evidence="7">The sequence shown here is derived from an EMBL/GenBank/DDBJ whole genome shotgun (WGS) entry which is preliminary data.</text>
</comment>
<keyword evidence="3" id="KW-0378">Hydrolase</keyword>
<keyword evidence="5" id="KW-0732">Signal</keyword>
<dbReference type="SUPFAM" id="SSF54001">
    <property type="entry name" value="Cysteine proteinases"/>
    <property type="match status" value="1"/>
</dbReference>
<dbReference type="PROSITE" id="PS51935">
    <property type="entry name" value="NLPC_P60"/>
    <property type="match status" value="1"/>
</dbReference>
<evidence type="ECO:0000259" key="6">
    <source>
        <dbReference type="PROSITE" id="PS51935"/>
    </source>
</evidence>
<keyword evidence="4" id="KW-0788">Thiol protease</keyword>
<dbReference type="GO" id="GO:0006508">
    <property type="term" value="P:proteolysis"/>
    <property type="evidence" value="ECO:0007669"/>
    <property type="project" value="UniProtKB-KW"/>
</dbReference>
<dbReference type="Proteomes" id="UP000019494">
    <property type="component" value="Unassembled WGS sequence"/>
</dbReference>
<evidence type="ECO:0000256" key="3">
    <source>
        <dbReference type="ARBA" id="ARBA00022801"/>
    </source>
</evidence>
<sequence>MHLPLLTAITGAAGSLALCGVLALTAAAIEPQAAAASTPGVRPPICLTTGALSGLTPAQATNARIIYATAATRGGSPAAYIALMTALAESNLLVLSNPNDPRGNGLPAQGVGYDHDSLGLFQQRPSWGTAAQRMDPIASTNLFLDALLTVPGWSSMEPWRAAQRVQRSAYDGRPSITNHGSAVVGGNYVVQAPRATELLKLIERDGVVDCGGAGPLTAAGRSGNQRVVTDPAGLAALGASPAGVAAVSFALAQRGKPYVWGGVGPDGYDCSGLMQTAWVHAGVRISRVSSTQLHDGTPTGASQLVPGDLVLIPGVEGTVASPGHIGMYIGNGLVLHAPRTGDVVKVTKLTSFTSDGLSGFRHIS</sequence>
<evidence type="ECO:0000256" key="5">
    <source>
        <dbReference type="SAM" id="SignalP"/>
    </source>
</evidence>
<feature type="domain" description="NlpC/P60" evidence="6">
    <location>
        <begin position="240"/>
        <end position="364"/>
    </location>
</feature>